<reference evidence="14 15" key="1">
    <citation type="journal article" date="2021" name="Nat. Commun.">
        <title>Genetic determinants of endophytism in the Arabidopsis root mycobiome.</title>
        <authorList>
            <person name="Mesny F."/>
            <person name="Miyauchi S."/>
            <person name="Thiergart T."/>
            <person name="Pickel B."/>
            <person name="Atanasova L."/>
            <person name="Karlsson M."/>
            <person name="Huettel B."/>
            <person name="Barry K.W."/>
            <person name="Haridas S."/>
            <person name="Chen C."/>
            <person name="Bauer D."/>
            <person name="Andreopoulos W."/>
            <person name="Pangilinan J."/>
            <person name="LaButti K."/>
            <person name="Riley R."/>
            <person name="Lipzen A."/>
            <person name="Clum A."/>
            <person name="Drula E."/>
            <person name="Henrissat B."/>
            <person name="Kohler A."/>
            <person name="Grigoriev I.V."/>
            <person name="Martin F.M."/>
            <person name="Hacquard S."/>
        </authorList>
    </citation>
    <scope>NUCLEOTIDE SEQUENCE [LARGE SCALE GENOMIC DNA]</scope>
    <source>
        <strain evidence="14 15">MPI-CAGE-CH-0241</strain>
    </source>
</reference>
<keyword evidence="6" id="KW-0408">Iron</keyword>
<evidence type="ECO:0000256" key="1">
    <source>
        <dbReference type="ARBA" id="ARBA00006089"/>
    </source>
</evidence>
<dbReference type="AlphaFoldDB" id="A0A9P9AJ03"/>
<keyword evidence="5 12" id="KW-0560">Oxidoreductase</keyword>
<dbReference type="GO" id="GO:0034599">
    <property type="term" value="P:cellular response to oxidative stress"/>
    <property type="evidence" value="ECO:0007669"/>
    <property type="project" value="InterPro"/>
</dbReference>
<feature type="active site" description="Proton acceptor" evidence="8">
    <location>
        <position position="85"/>
    </location>
</feature>
<evidence type="ECO:0000256" key="9">
    <source>
        <dbReference type="PIRSR" id="PIRSR601621-2"/>
    </source>
</evidence>
<organism evidence="14 15">
    <name type="scientific">Thelonectria olida</name>
    <dbReference type="NCBI Taxonomy" id="1576542"/>
    <lineage>
        <taxon>Eukaryota</taxon>
        <taxon>Fungi</taxon>
        <taxon>Dikarya</taxon>
        <taxon>Ascomycota</taxon>
        <taxon>Pezizomycotina</taxon>
        <taxon>Sordariomycetes</taxon>
        <taxon>Hypocreomycetidae</taxon>
        <taxon>Hypocreales</taxon>
        <taxon>Nectriaceae</taxon>
        <taxon>Thelonectria</taxon>
    </lineage>
</organism>
<dbReference type="InterPro" id="IPR010255">
    <property type="entry name" value="Haem_peroxidase_sf"/>
</dbReference>
<feature type="binding site" evidence="9">
    <location>
        <position position="102"/>
    </location>
    <ligand>
        <name>Ca(2+)</name>
        <dbReference type="ChEBI" id="CHEBI:29108"/>
        <label>1</label>
    </ligand>
</feature>
<evidence type="ECO:0000256" key="11">
    <source>
        <dbReference type="PIRSR" id="PIRSR601621-4"/>
    </source>
</evidence>
<dbReference type="PROSITE" id="PS00436">
    <property type="entry name" value="PEROXIDASE_2"/>
    <property type="match status" value="1"/>
</dbReference>
<feature type="disulfide bond" evidence="11">
    <location>
        <begin position="72"/>
        <end position="154"/>
    </location>
</feature>
<evidence type="ECO:0000256" key="7">
    <source>
        <dbReference type="ARBA" id="ARBA00023180"/>
    </source>
</evidence>
<dbReference type="GO" id="GO:0000302">
    <property type="term" value="P:response to reactive oxygen species"/>
    <property type="evidence" value="ECO:0007669"/>
    <property type="project" value="TreeGrafter"/>
</dbReference>
<proteinExistence type="inferred from homology"/>
<feature type="binding site" evidence="9">
    <location>
        <position position="98"/>
    </location>
    <ligand>
        <name>Ca(2+)</name>
        <dbReference type="ChEBI" id="CHEBI:29108"/>
        <label>1</label>
    </ligand>
</feature>
<keyword evidence="3" id="KW-0349">Heme</keyword>
<dbReference type="GO" id="GO:0004601">
    <property type="term" value="F:peroxidase activity"/>
    <property type="evidence" value="ECO:0007669"/>
    <property type="project" value="UniProtKB-KW"/>
</dbReference>
<dbReference type="InterPro" id="IPR019794">
    <property type="entry name" value="Peroxidases_AS"/>
</dbReference>
<dbReference type="InterPro" id="IPR044831">
    <property type="entry name" value="Ccp1-like"/>
</dbReference>
<dbReference type="SUPFAM" id="SSF48113">
    <property type="entry name" value="Heme-dependent peroxidases"/>
    <property type="match status" value="1"/>
</dbReference>
<evidence type="ECO:0000256" key="10">
    <source>
        <dbReference type="PIRSR" id="PIRSR601621-3"/>
    </source>
</evidence>
<keyword evidence="7" id="KW-0325">Glycoprotein</keyword>
<evidence type="ECO:0000313" key="14">
    <source>
        <dbReference type="EMBL" id="KAH6876518.1"/>
    </source>
</evidence>
<evidence type="ECO:0000259" key="13">
    <source>
        <dbReference type="Pfam" id="PF00141"/>
    </source>
</evidence>
<evidence type="ECO:0000256" key="12">
    <source>
        <dbReference type="RuleBase" id="RU363051"/>
    </source>
</evidence>
<comment type="cofactor">
    <cofactor evidence="9 12">
        <name>Ca(2+)</name>
        <dbReference type="ChEBI" id="CHEBI:29108"/>
    </cofactor>
    <text evidence="9 12">Binds 2 calcium ions per subunit.</text>
</comment>
<dbReference type="PANTHER" id="PTHR31356:SF66">
    <property type="entry name" value="CATALASE-PEROXIDASE"/>
    <property type="match status" value="1"/>
</dbReference>
<feature type="binding site" evidence="9">
    <location>
        <position position="86"/>
    </location>
    <ligand>
        <name>Ca(2+)</name>
        <dbReference type="ChEBI" id="CHEBI:29108"/>
        <label>1</label>
    </ligand>
</feature>
<accession>A0A9P9AJ03</accession>
<evidence type="ECO:0000256" key="2">
    <source>
        <dbReference type="ARBA" id="ARBA00022559"/>
    </source>
</evidence>
<dbReference type="InterPro" id="IPR002016">
    <property type="entry name" value="Haem_peroxidase"/>
</dbReference>
<dbReference type="PANTHER" id="PTHR31356">
    <property type="entry name" value="THYLAKOID LUMENAL 29 KDA PROTEIN, CHLOROPLASTIC-RELATED"/>
    <property type="match status" value="1"/>
</dbReference>
<feature type="binding site" evidence="9">
    <location>
        <position position="100"/>
    </location>
    <ligand>
        <name>Ca(2+)</name>
        <dbReference type="ChEBI" id="CHEBI:29108"/>
        <label>1</label>
    </ligand>
</feature>
<keyword evidence="15" id="KW-1185">Reference proteome</keyword>
<dbReference type="PRINTS" id="PR00462">
    <property type="entry name" value="LIGNINASE"/>
</dbReference>
<keyword evidence="11" id="KW-1015">Disulfide bond</keyword>
<comment type="similarity">
    <text evidence="1 12">Belongs to the peroxidase family. Ligninase subfamily.</text>
</comment>
<dbReference type="Gene3D" id="1.10.520.10">
    <property type="match status" value="1"/>
</dbReference>
<dbReference type="GO" id="GO:0020037">
    <property type="term" value="F:heme binding"/>
    <property type="evidence" value="ECO:0007669"/>
    <property type="project" value="UniProtKB-UniRule"/>
</dbReference>
<name>A0A9P9AJ03_9HYPO</name>
<keyword evidence="2 12" id="KW-0575">Peroxidase</keyword>
<dbReference type="EC" id="1.11.1.-" evidence="12"/>
<dbReference type="Proteomes" id="UP000777438">
    <property type="component" value="Unassembled WGS sequence"/>
</dbReference>
<evidence type="ECO:0000256" key="5">
    <source>
        <dbReference type="ARBA" id="ARBA00023002"/>
    </source>
</evidence>
<sequence>MIGDLVDGATTSVGEQIRDCLLGVASCEVTSSKIYASPGDLGSMECNQDTCCVWNYVQEELVSSFRSENGTCNRFARAAVRLGFHDAGAWSITSGYGGADGSILLNSNEISRSENSGLQDIHSQGLDILRRYRQYGVGAADLVQFMHNVATVVCPFGPRLLTFVGRRDNSSSPSGLLPDAQSPANKLIELFSTTWP</sequence>
<evidence type="ECO:0000256" key="4">
    <source>
        <dbReference type="ARBA" id="ARBA00022723"/>
    </source>
</evidence>
<comment type="caution">
    <text evidence="14">The sequence shown here is derived from an EMBL/GenBank/DDBJ whole genome shotgun (WGS) entry which is preliminary data.</text>
</comment>
<dbReference type="GO" id="GO:0042744">
    <property type="term" value="P:hydrogen peroxide catabolic process"/>
    <property type="evidence" value="ECO:0007669"/>
    <property type="project" value="TreeGrafter"/>
</dbReference>
<protein>
    <recommendedName>
        <fullName evidence="12">Peroxidase</fullName>
        <ecNumber evidence="12">1.11.1.-</ecNumber>
    </recommendedName>
</protein>
<keyword evidence="9 12" id="KW-0106">Calcium</keyword>
<dbReference type="FunFam" id="1.10.520.10:FF:000021">
    <property type="entry name" value="Peroxidase"/>
    <property type="match status" value="1"/>
</dbReference>
<evidence type="ECO:0000256" key="6">
    <source>
        <dbReference type="ARBA" id="ARBA00023004"/>
    </source>
</evidence>
<feature type="domain" description="Plant heme peroxidase family profile" evidence="13">
    <location>
        <begin position="72"/>
        <end position="192"/>
    </location>
</feature>
<evidence type="ECO:0000256" key="3">
    <source>
        <dbReference type="ARBA" id="ARBA00022617"/>
    </source>
</evidence>
<dbReference type="InterPro" id="IPR001621">
    <property type="entry name" value="Ligninase"/>
</dbReference>
<dbReference type="Pfam" id="PF00141">
    <property type="entry name" value="peroxidase"/>
    <property type="match status" value="1"/>
</dbReference>
<dbReference type="EMBL" id="JAGPYM010000034">
    <property type="protein sequence ID" value="KAH6876518.1"/>
    <property type="molecule type" value="Genomic_DNA"/>
</dbReference>
<dbReference type="OrthoDB" id="2113341at2759"/>
<feature type="site" description="Transition state stabilizer" evidence="10">
    <location>
        <position position="81"/>
    </location>
</feature>
<evidence type="ECO:0000313" key="15">
    <source>
        <dbReference type="Proteomes" id="UP000777438"/>
    </source>
</evidence>
<gene>
    <name evidence="14" type="ORF">B0T10DRAFT_465100</name>
</gene>
<dbReference type="GO" id="GO:0046872">
    <property type="term" value="F:metal ion binding"/>
    <property type="evidence" value="ECO:0007669"/>
    <property type="project" value="UniProtKB-UniRule"/>
</dbReference>
<evidence type="ECO:0000256" key="8">
    <source>
        <dbReference type="PIRSR" id="PIRSR601621-1"/>
    </source>
</evidence>
<keyword evidence="4 9" id="KW-0479">Metal-binding</keyword>